<keyword evidence="2" id="KW-0479">Metal-binding</keyword>
<reference evidence="8 9" key="1">
    <citation type="submission" date="2020-02" db="EMBL/GenBank/DDBJ databases">
        <authorList>
            <person name="Kim Y.B."/>
            <person name="Roh S.W."/>
        </authorList>
    </citation>
    <scope>NUCLEOTIDE SEQUENCE [LARGE SCALE GENOMIC DNA]</scope>
    <source>
        <strain evidence="8 9">DSM 103574</strain>
    </source>
</reference>
<dbReference type="InterPro" id="IPR006638">
    <property type="entry name" value="Elp3/MiaA/NifB-like_rSAM"/>
</dbReference>
<keyword evidence="4 5" id="KW-0411">Iron-sulfur</keyword>
<evidence type="ECO:0000256" key="1">
    <source>
        <dbReference type="ARBA" id="ARBA00022691"/>
    </source>
</evidence>
<dbReference type="InterPro" id="IPR058240">
    <property type="entry name" value="rSAM_sf"/>
</dbReference>
<feature type="binding site" evidence="5">
    <location>
        <position position="60"/>
    </location>
    <ligand>
        <name>[4Fe-4S] cluster</name>
        <dbReference type="ChEBI" id="CHEBI:49883"/>
        <note>4Fe-4S-S-AdoMet</note>
    </ligand>
</feature>
<feature type="binding site" evidence="5">
    <location>
        <position position="63"/>
    </location>
    <ligand>
        <name>[4Fe-4S] cluster</name>
        <dbReference type="ChEBI" id="CHEBI:49883"/>
        <note>4Fe-4S-S-AdoMet</note>
    </ligand>
</feature>
<feature type="binding site" evidence="6">
    <location>
        <position position="284"/>
    </location>
    <ligand>
        <name>(3R)-3-methyl-D-ornithine</name>
        <dbReference type="ChEBI" id="CHEBI:64642"/>
    </ligand>
</feature>
<dbReference type="SMART" id="SM00729">
    <property type="entry name" value="Elp3"/>
    <property type="match status" value="1"/>
</dbReference>
<sequence length="342" mass="38324">MDLKNGALTKQQLVDLLGSSDPQVLKELFARACQLRQEIQGKKIFAYGFVYFTTFCRNDCNFCYYRKSNPIERYRKTSEEILSISQELIDSGVNLIDLTMGEDPVYHEEAFDSVVGIIQTIKDQYDTPVMISPGVVEPETIQRMADAGADWYALYQETHNRQLFKTLRKEQDYDERMNAKLYARNQGMCIEEGLLAGVGETDEDIAESLLVMGQIGARQVRVMSFVPQQGSPMEGCQTPDRLKELKIIALLRILYPHALIPASLDVDGIGGLKERIGAGANLITSIIPPRSGLMGVAQNTMDVDDGGRTVEEAARILGEMGLRMASREEYKAFLWGKEEVQS</sequence>
<dbReference type="GO" id="GO:0016740">
    <property type="term" value="F:transferase activity"/>
    <property type="evidence" value="ECO:0007669"/>
    <property type="project" value="TreeGrafter"/>
</dbReference>
<feature type="binding site" evidence="6">
    <location>
        <position position="132"/>
    </location>
    <ligand>
        <name>(3R)-3-methyl-D-ornithine</name>
        <dbReference type="ChEBI" id="CHEBI:64642"/>
    </ligand>
</feature>
<evidence type="ECO:0000256" key="2">
    <source>
        <dbReference type="ARBA" id="ARBA00022723"/>
    </source>
</evidence>
<dbReference type="SUPFAM" id="SSF102114">
    <property type="entry name" value="Radical SAM enzymes"/>
    <property type="match status" value="1"/>
</dbReference>
<dbReference type="InterPro" id="IPR013785">
    <property type="entry name" value="Aldolase_TIM"/>
</dbReference>
<dbReference type="NCBIfam" id="TIGR03910">
    <property type="entry name" value="pyrrolys_PylB"/>
    <property type="match status" value="1"/>
</dbReference>
<dbReference type="SFLD" id="SFLDF00349">
    <property type="entry name" value="3-methylornithine_synthase_(Py"/>
    <property type="match status" value="1"/>
</dbReference>
<dbReference type="SFLD" id="SFLDG01280">
    <property type="entry name" value="HydE/PylB-like"/>
    <property type="match status" value="1"/>
</dbReference>
<dbReference type="CDD" id="cd01335">
    <property type="entry name" value="Radical_SAM"/>
    <property type="match status" value="1"/>
</dbReference>
<dbReference type="PANTHER" id="PTHR43726:SF1">
    <property type="entry name" value="BIOTIN SYNTHASE"/>
    <property type="match status" value="1"/>
</dbReference>
<dbReference type="SFLD" id="SFLDS00029">
    <property type="entry name" value="Radical_SAM"/>
    <property type="match status" value="1"/>
</dbReference>
<feature type="binding site" evidence="6">
    <location>
        <position position="263"/>
    </location>
    <ligand>
        <name>(3R)-3-methyl-D-ornithine</name>
        <dbReference type="ChEBI" id="CHEBI:64642"/>
    </ligand>
</feature>
<dbReference type="GO" id="GO:0071524">
    <property type="term" value="P:pyrrolysine biosynthetic process"/>
    <property type="evidence" value="ECO:0007669"/>
    <property type="project" value="InterPro"/>
</dbReference>
<feature type="binding site" evidence="6">
    <location>
        <position position="97"/>
    </location>
    <ligand>
        <name>(3R)-3-methyl-D-ornithine</name>
        <dbReference type="ChEBI" id="CHEBI:64642"/>
    </ligand>
</feature>
<dbReference type="SFLD" id="SFLDG01060">
    <property type="entry name" value="BATS_domain_containing"/>
    <property type="match status" value="1"/>
</dbReference>
<dbReference type="Gene3D" id="3.20.20.70">
    <property type="entry name" value="Aldolase class I"/>
    <property type="match status" value="1"/>
</dbReference>
<accession>A0A858BVM6</accession>
<gene>
    <name evidence="8" type="primary">pylB</name>
    <name evidence="8" type="ORF">Ami103574_12095</name>
</gene>
<feature type="binding site" evidence="6">
    <location>
        <position position="62"/>
    </location>
    <ligand>
        <name>S-adenosyl-L-methionine</name>
        <dbReference type="ChEBI" id="CHEBI:59789"/>
    </ligand>
</feature>
<dbReference type="InterPro" id="IPR023891">
    <property type="entry name" value="Pyrrolys_PylB"/>
</dbReference>
<dbReference type="Pfam" id="PF04055">
    <property type="entry name" value="Radical_SAM"/>
    <property type="match status" value="1"/>
</dbReference>
<organism evidence="8 9">
    <name type="scientific">Aminipila butyrica</name>
    <dbReference type="NCBI Taxonomy" id="433296"/>
    <lineage>
        <taxon>Bacteria</taxon>
        <taxon>Bacillati</taxon>
        <taxon>Bacillota</taxon>
        <taxon>Clostridia</taxon>
        <taxon>Peptostreptococcales</taxon>
        <taxon>Anaerovoracaceae</taxon>
        <taxon>Aminipila</taxon>
    </lineage>
</organism>
<keyword evidence="1 5" id="KW-0949">S-adenosyl-L-methionine</keyword>
<dbReference type="PANTHER" id="PTHR43726">
    <property type="entry name" value="3-METHYLORNITHINE SYNTHASE"/>
    <property type="match status" value="1"/>
</dbReference>
<dbReference type="GO" id="GO:0046872">
    <property type="term" value="F:metal ion binding"/>
    <property type="evidence" value="ECO:0007669"/>
    <property type="project" value="UniProtKB-KW"/>
</dbReference>
<keyword evidence="3 5" id="KW-0408">Iron</keyword>
<evidence type="ECO:0000313" key="8">
    <source>
        <dbReference type="EMBL" id="QIB69993.1"/>
    </source>
</evidence>
<dbReference type="RefSeq" id="WP_163067233.1">
    <property type="nucleotide sequence ID" value="NZ_CP048649.1"/>
</dbReference>
<feature type="binding site" evidence="5">
    <location>
        <position position="56"/>
    </location>
    <ligand>
        <name>[4Fe-4S] cluster</name>
        <dbReference type="ChEBI" id="CHEBI:49883"/>
        <note>4Fe-4S-S-AdoMet</note>
    </ligand>
</feature>
<dbReference type="GO" id="GO:0051539">
    <property type="term" value="F:4 iron, 4 sulfur cluster binding"/>
    <property type="evidence" value="ECO:0007669"/>
    <property type="project" value="UniProtKB-KW"/>
</dbReference>
<keyword evidence="5" id="KW-0004">4Fe-4S</keyword>
<dbReference type="AlphaFoldDB" id="A0A858BVM6"/>
<feature type="domain" description="Radical SAM core" evidence="7">
    <location>
        <begin position="42"/>
        <end position="265"/>
    </location>
</feature>
<evidence type="ECO:0000259" key="7">
    <source>
        <dbReference type="PROSITE" id="PS51918"/>
    </source>
</evidence>
<feature type="binding site" evidence="6">
    <location>
        <position position="168"/>
    </location>
    <ligand>
        <name>S-adenosyl-L-methionine</name>
        <dbReference type="ChEBI" id="CHEBI:59789"/>
    </ligand>
</feature>
<keyword evidence="9" id="KW-1185">Reference proteome</keyword>
<feature type="binding site" evidence="6">
    <location>
        <position position="221"/>
    </location>
    <ligand>
        <name>(3R)-3-methyl-D-ornithine</name>
        <dbReference type="ChEBI" id="CHEBI:64642"/>
    </ligand>
</feature>
<evidence type="ECO:0000256" key="4">
    <source>
        <dbReference type="ARBA" id="ARBA00023014"/>
    </source>
</evidence>
<dbReference type="KEGG" id="abut:Ami103574_12095"/>
<dbReference type="PROSITE" id="PS51918">
    <property type="entry name" value="RADICAL_SAM"/>
    <property type="match status" value="1"/>
</dbReference>
<dbReference type="PIRSF" id="PIRSF004762">
    <property type="entry name" value="CHP00423"/>
    <property type="match status" value="1"/>
</dbReference>
<feature type="binding site" evidence="6">
    <location>
        <position position="176"/>
    </location>
    <ligand>
        <name>S-adenosyl-L-methionine</name>
        <dbReference type="ChEBI" id="CHEBI:59789"/>
    </ligand>
</feature>
<feature type="binding site" evidence="6">
    <location>
        <position position="155"/>
    </location>
    <ligand>
        <name>(3R)-3-methyl-D-ornithine</name>
        <dbReference type="ChEBI" id="CHEBI:64642"/>
    </ligand>
</feature>
<dbReference type="EMBL" id="CP048649">
    <property type="protein sequence ID" value="QIB69993.1"/>
    <property type="molecule type" value="Genomic_DNA"/>
</dbReference>
<evidence type="ECO:0000313" key="9">
    <source>
        <dbReference type="Proteomes" id="UP000466848"/>
    </source>
</evidence>
<protein>
    <submittedName>
        <fullName evidence="8">Methylornithine synthase PylB</fullName>
    </submittedName>
</protein>
<dbReference type="InterPro" id="IPR034422">
    <property type="entry name" value="HydE/PylB-like"/>
</dbReference>
<dbReference type="Proteomes" id="UP000466848">
    <property type="component" value="Chromosome"/>
</dbReference>
<name>A0A858BVM6_9FIRM</name>
<evidence type="ECO:0000256" key="3">
    <source>
        <dbReference type="ARBA" id="ARBA00023004"/>
    </source>
</evidence>
<comment type="cofactor">
    <cofactor evidence="5">
        <name>[4Fe-4S] cluster</name>
        <dbReference type="ChEBI" id="CHEBI:49883"/>
    </cofactor>
    <text evidence="5">Binds 1 [4Fe-4S] cluster. The cluster is coordinated with 3 cysteines and an exchangeable S-adenosyl-L-methionine.</text>
</comment>
<feature type="binding site" evidence="6">
    <location>
        <position position="157"/>
    </location>
    <ligand>
        <name>S-adenosyl-L-methionine</name>
        <dbReference type="ChEBI" id="CHEBI:59789"/>
    </ligand>
</feature>
<feature type="binding site" evidence="6">
    <location>
        <position position="285"/>
    </location>
    <ligand>
        <name>(3R)-3-methyl-D-ornithine</name>
        <dbReference type="ChEBI" id="CHEBI:64642"/>
    </ligand>
</feature>
<evidence type="ECO:0000256" key="5">
    <source>
        <dbReference type="PIRSR" id="PIRSR004762-1"/>
    </source>
</evidence>
<dbReference type="InterPro" id="IPR007197">
    <property type="entry name" value="rSAM"/>
</dbReference>
<proteinExistence type="predicted"/>
<evidence type="ECO:0000256" key="6">
    <source>
        <dbReference type="PIRSR" id="PIRSR004762-2"/>
    </source>
</evidence>